<dbReference type="STRING" id="1123069.ruthe_02939"/>
<dbReference type="GO" id="GO:0003824">
    <property type="term" value="F:catalytic activity"/>
    <property type="evidence" value="ECO:0007669"/>
    <property type="project" value="UniProtKB-ARBA"/>
</dbReference>
<dbReference type="InterPro" id="IPR014748">
    <property type="entry name" value="Enoyl-CoA_hydra_C"/>
</dbReference>
<sequence length="391" mass="40865">MSEETIRLTVDGRGVARLTLARGVRHNALNAAMIARMTEAAAQLDADDRVRVVVLAGEGRSFCAGADLAWMREQIEADAAGREAAARALAGMLGAFWRLGKPLVARVQGAAYGGGVGLLCLADVAVAADDARFALTETRLGLIPATIGPYVVARLGPAAGRMILSGRAFTAQEAVSLGLLVRSVVPEALDRAVEEEVAPFLHCAPGALREAKALLRALGPSVTEEAVALGIEALIRRWESAEAAEGISAFLARGRPSWQGGRTGGERRPRREDGPEDMPDAEVPRGLGRGLTFRAGSADPAAGSCGGRAGPGPPPVRRDGRAGAGHRSARSEEGTGRGWGLQARGAGQGMAALCPCRPAWRSTLSWRWPLRGWRSSIAICALCGSMPVWPP</sequence>
<dbReference type="Gene3D" id="1.10.12.10">
    <property type="entry name" value="Lyase 2-enoyl-coa Hydratase, Chain A, domain 2"/>
    <property type="match status" value="1"/>
</dbReference>
<keyword evidence="4" id="KW-1185">Reference proteome</keyword>
<evidence type="ECO:0000256" key="2">
    <source>
        <dbReference type="SAM" id="MobiDB-lite"/>
    </source>
</evidence>
<proteinExistence type="inferred from homology"/>
<dbReference type="PANTHER" id="PTHR42964">
    <property type="entry name" value="ENOYL-COA HYDRATASE"/>
    <property type="match status" value="1"/>
</dbReference>
<dbReference type="Proteomes" id="UP000015346">
    <property type="component" value="Unassembled WGS sequence"/>
</dbReference>
<comment type="similarity">
    <text evidence="1">Belongs to the enoyl-CoA hydratase/isomerase family.</text>
</comment>
<name>S9QUJ9_9RHOB</name>
<gene>
    <name evidence="3" type="ORF">ruthe_02939</name>
</gene>
<dbReference type="EMBL" id="AOLV01000033">
    <property type="protein sequence ID" value="EPX83313.1"/>
    <property type="molecule type" value="Genomic_DNA"/>
</dbReference>
<evidence type="ECO:0000313" key="3">
    <source>
        <dbReference type="EMBL" id="EPX83313.1"/>
    </source>
</evidence>
<dbReference type="CDD" id="cd06558">
    <property type="entry name" value="crotonase-like"/>
    <property type="match status" value="1"/>
</dbReference>
<organism evidence="3 4">
    <name type="scientific">Rubellimicrobium thermophilum DSM 16684</name>
    <dbReference type="NCBI Taxonomy" id="1123069"/>
    <lineage>
        <taxon>Bacteria</taxon>
        <taxon>Pseudomonadati</taxon>
        <taxon>Pseudomonadota</taxon>
        <taxon>Alphaproteobacteria</taxon>
        <taxon>Rhodobacterales</taxon>
        <taxon>Roseobacteraceae</taxon>
        <taxon>Rubellimicrobium</taxon>
    </lineage>
</organism>
<reference evidence="3 4" key="1">
    <citation type="journal article" date="2013" name="Stand. Genomic Sci.">
        <title>Genome sequence of the reddish-pigmented Rubellimicrobium thermophilum type strain (DSM 16684(T)), a member of the Roseobacter clade.</title>
        <authorList>
            <person name="Fiebig A."/>
            <person name="Riedel T."/>
            <person name="Gronow S."/>
            <person name="Petersen J."/>
            <person name="Klenk H.P."/>
            <person name="Goker M."/>
        </authorList>
    </citation>
    <scope>NUCLEOTIDE SEQUENCE [LARGE SCALE GENOMIC DNA]</scope>
    <source>
        <strain evidence="3 4">DSM 16684</strain>
    </source>
</reference>
<dbReference type="PATRIC" id="fig|1123069.3.peg.2913"/>
<comment type="caution">
    <text evidence="3">The sequence shown here is derived from an EMBL/GenBank/DDBJ whole genome shotgun (WGS) entry which is preliminary data.</text>
</comment>
<accession>S9QUJ9</accession>
<dbReference type="GO" id="GO:0008300">
    <property type="term" value="P:isoprenoid catabolic process"/>
    <property type="evidence" value="ECO:0007669"/>
    <property type="project" value="TreeGrafter"/>
</dbReference>
<dbReference type="OrthoDB" id="9795613at2"/>
<dbReference type="InterPro" id="IPR051683">
    <property type="entry name" value="Enoyl-CoA_Hydratase/Isomerase"/>
</dbReference>
<feature type="region of interest" description="Disordered" evidence="2">
    <location>
        <begin position="254"/>
        <end position="343"/>
    </location>
</feature>
<evidence type="ECO:0000313" key="4">
    <source>
        <dbReference type="Proteomes" id="UP000015346"/>
    </source>
</evidence>
<dbReference type="HOGENOM" id="CLU_705738_0_0_5"/>
<dbReference type="InterPro" id="IPR001753">
    <property type="entry name" value="Enoyl-CoA_hydra/iso"/>
</dbReference>
<dbReference type="Pfam" id="PF00378">
    <property type="entry name" value="ECH_1"/>
    <property type="match status" value="1"/>
</dbReference>
<evidence type="ECO:0000256" key="1">
    <source>
        <dbReference type="ARBA" id="ARBA00005254"/>
    </source>
</evidence>
<dbReference type="InterPro" id="IPR029045">
    <property type="entry name" value="ClpP/crotonase-like_dom_sf"/>
</dbReference>
<dbReference type="AlphaFoldDB" id="S9QUJ9"/>
<dbReference type="SUPFAM" id="SSF52096">
    <property type="entry name" value="ClpP/crotonase"/>
    <property type="match status" value="1"/>
</dbReference>
<feature type="compositionally biased region" description="Basic and acidic residues" evidence="2">
    <location>
        <begin position="264"/>
        <end position="273"/>
    </location>
</feature>
<dbReference type="Gene3D" id="3.90.226.10">
    <property type="entry name" value="2-enoyl-CoA Hydratase, Chain A, domain 1"/>
    <property type="match status" value="1"/>
</dbReference>
<dbReference type="PANTHER" id="PTHR42964:SF1">
    <property type="entry name" value="POLYKETIDE BIOSYNTHESIS ENOYL-COA HYDRATASE PKSH-RELATED"/>
    <property type="match status" value="1"/>
</dbReference>
<protein>
    <submittedName>
        <fullName evidence="3">Enoyl-CoA hydratase/carnithine racemase</fullName>
    </submittedName>
</protein>